<dbReference type="AlphaFoldDB" id="A9NV14"/>
<dbReference type="PANTHER" id="PTHR48465:SF1">
    <property type="entry name" value="PROTEIN SSUH2 HOMOLOG"/>
    <property type="match status" value="1"/>
</dbReference>
<evidence type="ECO:0000313" key="1">
    <source>
        <dbReference type="EMBL" id="ABK24475.1"/>
    </source>
</evidence>
<protein>
    <recommendedName>
        <fullName evidence="2">CR-type domain-containing protein</fullName>
    </recommendedName>
</protein>
<reference evidence="1" key="1">
    <citation type="journal article" date="2008" name="BMC Genomics">
        <title>A conifer genomics resource of 200,000 spruce (Picea spp.) ESTs and 6,464 high-quality, sequence-finished full-length cDNAs for Sitka spruce (Picea sitchensis).</title>
        <authorList>
            <person name="Ralph S.G."/>
            <person name="Chun H.J."/>
            <person name="Kolosova N."/>
            <person name="Cooper D."/>
            <person name="Oddy C."/>
            <person name="Ritland C.E."/>
            <person name="Kirkpatrick R."/>
            <person name="Moore R."/>
            <person name="Barber S."/>
            <person name="Holt R.A."/>
            <person name="Jones S.J."/>
            <person name="Marra M.A."/>
            <person name="Douglas C.J."/>
            <person name="Ritland K."/>
            <person name="Bohlmann J."/>
        </authorList>
    </citation>
    <scope>NUCLEOTIDE SEQUENCE</scope>
    <source>
        <tissue evidence="1">Green portion of the leader tissue</tissue>
    </source>
</reference>
<dbReference type="SUPFAM" id="SSF57938">
    <property type="entry name" value="DnaJ/Hsp40 cysteine-rich domain"/>
    <property type="match status" value="1"/>
</dbReference>
<dbReference type="InterPro" id="IPR052789">
    <property type="entry name" value="SSUH2_homolog"/>
</dbReference>
<evidence type="ECO:0008006" key="2">
    <source>
        <dbReference type="Google" id="ProtNLM"/>
    </source>
</evidence>
<proteinExistence type="evidence at transcript level"/>
<dbReference type="InterPro" id="IPR036410">
    <property type="entry name" value="HSP_DnaJ_Cys-rich_dom_sf"/>
</dbReference>
<sequence length="429" mass="47516">MAALSASITEPLLRPYHYPSAQGQLAEWAQDQYVGSAPRQPASVEVDAMVTGQEIRTAASSDPYPPSIHAPLLTTADYSPEGFSVTQQPFQESQLKTVGSPQVLDEVEIRELLIDHVGHRCCWGSRPARKWNIHAVEDCNAYVGTLETFIEERDVIVEIEPYPGGPIDGKESGPEPGPWELDMKSEFPLLFVSRKEARLKVPHSEAVEKCSGCAGRGELPCPTCNKNNNREPGFYTSQTMIVCSVCHGRGLIAHTDGSDSICGNCKGEGRLPCSVCQSRGLVKCEKCRGDGSLLTRKIATVRWRTLMTRKISACSSAASVPDEVFHRAKGVQLCNIQAYQCKPTNFSDSFVLNKFSSDIIADRAPVPPTARVICERHQITVVPVTRVIMTRRDRSFSFYIIGLSREVYVKDYPLQWCWGLCSCVDWLSR</sequence>
<organism evidence="1">
    <name type="scientific">Picea sitchensis</name>
    <name type="common">Sitka spruce</name>
    <name type="synonym">Pinus sitchensis</name>
    <dbReference type="NCBI Taxonomy" id="3332"/>
    <lineage>
        <taxon>Eukaryota</taxon>
        <taxon>Viridiplantae</taxon>
        <taxon>Streptophyta</taxon>
        <taxon>Embryophyta</taxon>
        <taxon>Tracheophyta</taxon>
        <taxon>Spermatophyta</taxon>
        <taxon>Pinopsida</taxon>
        <taxon>Pinidae</taxon>
        <taxon>Conifers I</taxon>
        <taxon>Pinales</taxon>
        <taxon>Pinaceae</taxon>
        <taxon>Picea</taxon>
    </lineage>
</organism>
<dbReference type="EMBL" id="EF085168">
    <property type="protein sequence ID" value="ABK24475.1"/>
    <property type="molecule type" value="mRNA"/>
</dbReference>
<accession>A9NV14</accession>
<name>A9NV14_PICSI</name>
<dbReference type="PANTHER" id="PTHR48465">
    <property type="entry name" value="PROTEIN SSUH2 HOMOLOG"/>
    <property type="match status" value="1"/>
</dbReference>